<keyword evidence="2" id="KW-1185">Reference proteome</keyword>
<protein>
    <submittedName>
        <fullName evidence="1">Uncharacterized protein</fullName>
    </submittedName>
</protein>
<name>A0A838B6C4_9HYPH</name>
<sequence length="85" mass="9636">MHQHILDPSDSFPIGYRLPDAWRVEKSELKAMALGILEITPDRAMAWLNKRPAKPRSPQLAASAVFSHRPVQLTDSRLLLIRVLP</sequence>
<accession>A0A838B6C4</accession>
<dbReference type="EMBL" id="JACDTY010000004">
    <property type="protein sequence ID" value="MBA1140970.1"/>
    <property type="molecule type" value="Genomic_DNA"/>
</dbReference>
<dbReference type="Proteomes" id="UP000558284">
    <property type="component" value="Unassembled WGS sequence"/>
</dbReference>
<proteinExistence type="predicted"/>
<comment type="caution">
    <text evidence="1">The sequence shown here is derived from an EMBL/GenBank/DDBJ whole genome shotgun (WGS) entry which is preliminary data.</text>
</comment>
<gene>
    <name evidence="1" type="ORF">H0241_11965</name>
</gene>
<dbReference type="RefSeq" id="WP_181057609.1">
    <property type="nucleotide sequence ID" value="NZ_JACDTY010000004.1"/>
</dbReference>
<dbReference type="AlphaFoldDB" id="A0A838B6C4"/>
<organism evidence="1 2">
    <name type="scientific">Mesorhizobium neociceri</name>
    <dbReference type="NCBI Taxonomy" id="1307853"/>
    <lineage>
        <taxon>Bacteria</taxon>
        <taxon>Pseudomonadati</taxon>
        <taxon>Pseudomonadota</taxon>
        <taxon>Alphaproteobacteria</taxon>
        <taxon>Hyphomicrobiales</taxon>
        <taxon>Phyllobacteriaceae</taxon>
        <taxon>Mesorhizobium</taxon>
    </lineage>
</organism>
<evidence type="ECO:0000313" key="1">
    <source>
        <dbReference type="EMBL" id="MBA1140970.1"/>
    </source>
</evidence>
<reference evidence="1 2" key="1">
    <citation type="submission" date="2020-07" db="EMBL/GenBank/DDBJ databases">
        <title>Definition of the novel symbiovar canariense within Mesorhizobium novociceri, a new species of genus Mesorhizobium nodulating Cicer canariense in the Caldera de Taburiente National Park (La Palma, Canary Islands).</title>
        <authorList>
            <person name="Leon-Barrios M."/>
            <person name="Perez-Yepez J."/>
            <person name="Flores-Felix J.D."/>
            <person name="Ramirez-Baena M.H."/>
            <person name="Pulido-Suarez L."/>
            <person name="Igual J.M."/>
            <person name="Velazquez E."/>
            <person name="Peix A."/>
        </authorList>
    </citation>
    <scope>NUCLEOTIDE SEQUENCE [LARGE SCALE GENOMIC DNA]</scope>
    <source>
        <strain evidence="1 2">CCANP35</strain>
    </source>
</reference>
<evidence type="ECO:0000313" key="2">
    <source>
        <dbReference type="Proteomes" id="UP000558284"/>
    </source>
</evidence>